<keyword evidence="2" id="KW-1185">Reference proteome</keyword>
<sequence length="277" mass="32013">MDRVIDIENERHELNEWVLKSIELFENTPYLDNLLEVYPLESAIPVHLEPRLKRRIISAHQGRRTTELIEILQGEVKFPYDEPLAFMIKQVLYCLEKNPKQIQRIANTLYAMEAEELIIHLESAPKLNTQMGPMFTTWLRKNFNLLNSKDFEESSAGIFILSSSETEGKDFVNNKLSQNLRKRPDLVAKVNNTYIIGEAKWIGRSGGNQNHQVRDVLDFCKEQRGAVIRIGIIDGFPWAIRKLNNSIINDKANVLVQESPYDIVSSLLLNDYLKSFL</sequence>
<evidence type="ECO:0000313" key="1">
    <source>
        <dbReference type="EMBL" id="MCB7482225.1"/>
    </source>
</evidence>
<dbReference type="InterPro" id="IPR010443">
    <property type="entry name" value="Restrct_endonuc_II_Tsp45I"/>
</dbReference>
<gene>
    <name evidence="1" type="ORF">LGQ90_13210</name>
</gene>
<dbReference type="RefSeq" id="WP_229341678.1">
    <property type="nucleotide sequence ID" value="NZ_JAJBZG010000005.1"/>
</dbReference>
<protein>
    <recommendedName>
        <fullName evidence="3">Tsp45I type II restriction enzyme</fullName>
    </recommendedName>
</protein>
<proteinExistence type="predicted"/>
<dbReference type="Pfam" id="PF06300">
    <property type="entry name" value="Tsp45I"/>
    <property type="match status" value="1"/>
</dbReference>
<evidence type="ECO:0008006" key="3">
    <source>
        <dbReference type="Google" id="ProtNLM"/>
    </source>
</evidence>
<dbReference type="AlphaFoldDB" id="A0A9X1RZF5"/>
<dbReference type="Proteomes" id="UP001139414">
    <property type="component" value="Unassembled WGS sequence"/>
</dbReference>
<dbReference type="EMBL" id="JAJBZG010000005">
    <property type="protein sequence ID" value="MCB7482225.1"/>
    <property type="molecule type" value="Genomic_DNA"/>
</dbReference>
<name>A0A9X1RZF5_9FLAO</name>
<reference evidence="1" key="1">
    <citation type="submission" date="2021-10" db="EMBL/GenBank/DDBJ databases">
        <title>Gramella sp. ASW11-100T, isolated from marine sediment.</title>
        <authorList>
            <person name="Xia C."/>
        </authorList>
    </citation>
    <scope>NUCLEOTIDE SEQUENCE</scope>
    <source>
        <strain evidence="1">ASW11-100</strain>
    </source>
</reference>
<evidence type="ECO:0000313" key="2">
    <source>
        <dbReference type="Proteomes" id="UP001139414"/>
    </source>
</evidence>
<accession>A0A9X1RZF5</accession>
<organism evidence="1 2">
    <name type="scientific">Christiangramia sediminis</name>
    <dbReference type="NCBI Taxonomy" id="2881336"/>
    <lineage>
        <taxon>Bacteria</taxon>
        <taxon>Pseudomonadati</taxon>
        <taxon>Bacteroidota</taxon>
        <taxon>Flavobacteriia</taxon>
        <taxon>Flavobacteriales</taxon>
        <taxon>Flavobacteriaceae</taxon>
        <taxon>Christiangramia</taxon>
    </lineage>
</organism>
<comment type="caution">
    <text evidence="1">The sequence shown here is derived from an EMBL/GenBank/DDBJ whole genome shotgun (WGS) entry which is preliminary data.</text>
</comment>